<accession>A0A8S1PD23</accession>
<evidence type="ECO:0000313" key="3">
    <source>
        <dbReference type="Proteomes" id="UP000688137"/>
    </source>
</evidence>
<feature type="transmembrane region" description="Helical" evidence="1">
    <location>
        <begin position="165"/>
        <end position="186"/>
    </location>
</feature>
<feature type="transmembrane region" description="Helical" evidence="1">
    <location>
        <begin position="98"/>
        <end position="122"/>
    </location>
</feature>
<name>A0A8S1PD23_PARPR</name>
<organism evidence="2 3">
    <name type="scientific">Paramecium primaurelia</name>
    <dbReference type="NCBI Taxonomy" id="5886"/>
    <lineage>
        <taxon>Eukaryota</taxon>
        <taxon>Sar</taxon>
        <taxon>Alveolata</taxon>
        <taxon>Ciliophora</taxon>
        <taxon>Intramacronucleata</taxon>
        <taxon>Oligohymenophorea</taxon>
        <taxon>Peniculida</taxon>
        <taxon>Parameciidae</taxon>
        <taxon>Paramecium</taxon>
    </lineage>
</organism>
<feature type="transmembrane region" description="Helical" evidence="1">
    <location>
        <begin position="134"/>
        <end position="153"/>
    </location>
</feature>
<protein>
    <recommendedName>
        <fullName evidence="4">Transmembrane protein</fullName>
    </recommendedName>
</protein>
<evidence type="ECO:0008006" key="4">
    <source>
        <dbReference type="Google" id="ProtNLM"/>
    </source>
</evidence>
<proteinExistence type="predicted"/>
<keyword evidence="1" id="KW-1133">Transmembrane helix</keyword>
<reference evidence="2" key="1">
    <citation type="submission" date="2021-01" db="EMBL/GenBank/DDBJ databases">
        <authorList>
            <consortium name="Genoscope - CEA"/>
            <person name="William W."/>
        </authorList>
    </citation>
    <scope>NUCLEOTIDE SEQUENCE</scope>
</reference>
<feature type="transmembrane region" description="Helical" evidence="1">
    <location>
        <begin position="256"/>
        <end position="275"/>
    </location>
</feature>
<dbReference type="Proteomes" id="UP000688137">
    <property type="component" value="Unassembled WGS sequence"/>
</dbReference>
<dbReference type="EMBL" id="CAJJDM010000116">
    <property type="protein sequence ID" value="CAD8100653.1"/>
    <property type="molecule type" value="Genomic_DNA"/>
</dbReference>
<sequence>MQQLKYPSFDDIKYYQQYSQDQDFQQQLISKTNNNIKYIPVLISQQPIIYQQPQVQQQYPQYQQHYILPQPEQQNLNFNLNPEASDLLKDQDFQNQKVFLGLILGVYILWSILFVLLIRPLIFQIIQYNLEGNQISLSLAILLVFSLTTIILAKFGIARNNRSTATSLIILFGLVLSYSLFYLTLIQTLDSFLYTETYEWVYQFEAIMAYSILGNFIFNIIVIIYLMFAETELNMFFPNITQFLISLILAIQYDSIFYYCIFTTQIYAFCLINVLKQIIIGRFQLKKNQVFVGVIAAFYGQIDCFTD</sequence>
<feature type="transmembrane region" description="Helical" evidence="1">
    <location>
        <begin position="206"/>
        <end position="226"/>
    </location>
</feature>
<evidence type="ECO:0000256" key="1">
    <source>
        <dbReference type="SAM" id="Phobius"/>
    </source>
</evidence>
<gene>
    <name evidence="2" type="ORF">PPRIM_AZ9-3.1.T1130031</name>
</gene>
<feature type="transmembrane region" description="Helical" evidence="1">
    <location>
        <begin position="233"/>
        <end position="250"/>
    </location>
</feature>
<dbReference type="AlphaFoldDB" id="A0A8S1PD23"/>
<keyword evidence="1" id="KW-0472">Membrane</keyword>
<keyword evidence="1" id="KW-0812">Transmembrane</keyword>
<comment type="caution">
    <text evidence="2">The sequence shown here is derived from an EMBL/GenBank/DDBJ whole genome shotgun (WGS) entry which is preliminary data.</text>
</comment>
<evidence type="ECO:0000313" key="2">
    <source>
        <dbReference type="EMBL" id="CAD8100653.1"/>
    </source>
</evidence>
<keyword evidence="3" id="KW-1185">Reference proteome</keyword>